<accession>A0A6P8HJI4</accession>
<reference evidence="11" key="1">
    <citation type="submission" date="2025-08" db="UniProtKB">
        <authorList>
            <consortium name="RefSeq"/>
        </authorList>
    </citation>
    <scope>IDENTIFICATION</scope>
    <source>
        <tissue evidence="11">Tentacle</tissue>
    </source>
</reference>
<proteinExistence type="predicted"/>
<dbReference type="Gene3D" id="2.60.120.620">
    <property type="entry name" value="q2cbj1_9rhob like domain"/>
    <property type="match status" value="2"/>
</dbReference>
<evidence type="ECO:0000256" key="2">
    <source>
        <dbReference type="ARBA" id="ARBA00022723"/>
    </source>
</evidence>
<comment type="cofactor">
    <cofactor evidence="1">
        <name>L-ascorbate</name>
        <dbReference type="ChEBI" id="CHEBI:38290"/>
    </cofactor>
</comment>
<evidence type="ECO:0000256" key="6">
    <source>
        <dbReference type="ARBA" id="ARBA00023002"/>
    </source>
</evidence>
<dbReference type="RefSeq" id="XP_031556001.1">
    <property type="nucleotide sequence ID" value="XM_031700141.1"/>
</dbReference>
<dbReference type="InterPro" id="IPR006620">
    <property type="entry name" value="Pro_4_hyd_alph"/>
</dbReference>
<keyword evidence="4" id="KW-0847">Vitamin C</keyword>
<keyword evidence="3" id="KW-0106">Calcium</keyword>
<dbReference type="PANTHER" id="PTHR10869:SF246">
    <property type="entry name" value="TRANSMEMBRANE PROLYL 4-HYDROXYLASE"/>
    <property type="match status" value="1"/>
</dbReference>
<feature type="signal peptide" evidence="8">
    <location>
        <begin position="1"/>
        <end position="20"/>
    </location>
</feature>
<dbReference type="AlphaFoldDB" id="A0A6P8HJI4"/>
<sequence>MLFYGVLFVLASVVRVHVSATRGPADKYFKEFQKPCFESDKPVDLRRNVGKNQNENNRNNLGIKRLVKLNGVKTGHVQEVDLGSSRNYSLITRAMKPLIFEIPDFLSSEECEHIIKLARKSGLTSSVAGFDQTAYDGDLEQELTSIDKNAPVPAQFSFMTSFSVWDRNSDGLIDKQEIGYFTAKYALLHFGEEELKDMFHQIGFKGFQNGQITRESLKSLNIAKFVKYLEFTKNKHPRYRARFSEQTWMTKDTGKHDPVMLSLNERVVKLTKLPREIIENSEDLQVVHYGPIGHYHVHYDSTQIDDQNRNRPCCRQQHSQGCRLCRFITILYYLNDVEQGGETAFVVADNTTLNTTNLLKTTSTSLEDYLNLSLNCHKANLVVAPRKGHAIMWYNHFIDEDTGLLGEVDEYSMHEGCDVIKGEKWIANNWIIGLPSGSL</sequence>
<evidence type="ECO:0000256" key="4">
    <source>
        <dbReference type="ARBA" id="ARBA00022896"/>
    </source>
</evidence>
<keyword evidence="2" id="KW-0479">Metal-binding</keyword>
<protein>
    <submittedName>
        <fullName evidence="11">Transmembrane prolyl 4-hydroxylase-like</fullName>
    </submittedName>
</protein>
<evidence type="ECO:0000259" key="9">
    <source>
        <dbReference type="PROSITE" id="PS51471"/>
    </source>
</evidence>
<dbReference type="PROSITE" id="PS51471">
    <property type="entry name" value="FE2OG_OXY"/>
    <property type="match status" value="1"/>
</dbReference>
<evidence type="ECO:0000256" key="5">
    <source>
        <dbReference type="ARBA" id="ARBA00022964"/>
    </source>
</evidence>
<dbReference type="GO" id="GO:0031418">
    <property type="term" value="F:L-ascorbic acid binding"/>
    <property type="evidence" value="ECO:0007669"/>
    <property type="project" value="UniProtKB-KW"/>
</dbReference>
<keyword evidence="7" id="KW-0408">Iron</keyword>
<dbReference type="PROSITE" id="PS00018">
    <property type="entry name" value="EF_HAND_1"/>
    <property type="match status" value="1"/>
</dbReference>
<evidence type="ECO:0000256" key="7">
    <source>
        <dbReference type="ARBA" id="ARBA00023004"/>
    </source>
</evidence>
<evidence type="ECO:0000313" key="10">
    <source>
        <dbReference type="Proteomes" id="UP000515163"/>
    </source>
</evidence>
<keyword evidence="10" id="KW-1185">Reference proteome</keyword>
<dbReference type="InParanoid" id="A0A6P8HJI4"/>
<dbReference type="SMART" id="SM00702">
    <property type="entry name" value="P4Hc"/>
    <property type="match status" value="1"/>
</dbReference>
<evidence type="ECO:0000256" key="1">
    <source>
        <dbReference type="ARBA" id="ARBA00001961"/>
    </source>
</evidence>
<dbReference type="SUPFAM" id="SSF47473">
    <property type="entry name" value="EF-hand"/>
    <property type="match status" value="1"/>
</dbReference>
<dbReference type="InterPro" id="IPR044862">
    <property type="entry name" value="Pro_4_hyd_alph_FE2OG_OXY"/>
</dbReference>
<dbReference type="KEGG" id="aten:116292788"/>
<dbReference type="PANTHER" id="PTHR10869">
    <property type="entry name" value="PROLYL 4-HYDROXYLASE ALPHA SUBUNIT"/>
    <property type="match status" value="1"/>
</dbReference>
<dbReference type="GO" id="GO:0005506">
    <property type="term" value="F:iron ion binding"/>
    <property type="evidence" value="ECO:0007669"/>
    <property type="project" value="InterPro"/>
</dbReference>
<evidence type="ECO:0000256" key="8">
    <source>
        <dbReference type="SAM" id="SignalP"/>
    </source>
</evidence>
<keyword evidence="5" id="KW-0223">Dioxygenase</keyword>
<dbReference type="Pfam" id="PF13640">
    <property type="entry name" value="2OG-FeII_Oxy_3"/>
    <property type="match status" value="1"/>
</dbReference>
<dbReference type="InterPro" id="IPR045054">
    <property type="entry name" value="P4HA-like"/>
</dbReference>
<dbReference type="GO" id="GO:0004656">
    <property type="term" value="F:procollagen-proline 4-dioxygenase activity"/>
    <property type="evidence" value="ECO:0007669"/>
    <property type="project" value="TreeGrafter"/>
</dbReference>
<evidence type="ECO:0000313" key="11">
    <source>
        <dbReference type="RefSeq" id="XP_031556001.1"/>
    </source>
</evidence>
<dbReference type="OrthoDB" id="420380at2759"/>
<dbReference type="Proteomes" id="UP000515163">
    <property type="component" value="Unplaced"/>
</dbReference>
<organism evidence="10 11">
    <name type="scientific">Actinia tenebrosa</name>
    <name type="common">Australian red waratah sea anemone</name>
    <dbReference type="NCBI Taxonomy" id="6105"/>
    <lineage>
        <taxon>Eukaryota</taxon>
        <taxon>Metazoa</taxon>
        <taxon>Cnidaria</taxon>
        <taxon>Anthozoa</taxon>
        <taxon>Hexacorallia</taxon>
        <taxon>Actiniaria</taxon>
        <taxon>Actiniidae</taxon>
        <taxon>Actinia</taxon>
    </lineage>
</organism>
<name>A0A6P8HJI4_ACTTE</name>
<dbReference type="InterPro" id="IPR011992">
    <property type="entry name" value="EF-hand-dom_pair"/>
</dbReference>
<dbReference type="InterPro" id="IPR005123">
    <property type="entry name" value="Oxoglu/Fe-dep_dioxygenase_dom"/>
</dbReference>
<keyword evidence="8" id="KW-0732">Signal</keyword>
<keyword evidence="6" id="KW-0560">Oxidoreductase</keyword>
<feature type="chain" id="PRO_5028341272" evidence="8">
    <location>
        <begin position="21"/>
        <end position="439"/>
    </location>
</feature>
<feature type="domain" description="Fe2OG dioxygenase" evidence="9">
    <location>
        <begin position="280"/>
        <end position="433"/>
    </location>
</feature>
<dbReference type="GeneID" id="116292788"/>
<dbReference type="InterPro" id="IPR018247">
    <property type="entry name" value="EF_Hand_1_Ca_BS"/>
</dbReference>
<gene>
    <name evidence="11" type="primary">LOC116292788</name>
</gene>
<dbReference type="GO" id="GO:0005783">
    <property type="term" value="C:endoplasmic reticulum"/>
    <property type="evidence" value="ECO:0007669"/>
    <property type="project" value="TreeGrafter"/>
</dbReference>
<evidence type="ECO:0000256" key="3">
    <source>
        <dbReference type="ARBA" id="ARBA00022837"/>
    </source>
</evidence>